<feature type="domain" description="RNase H type-1" evidence="13">
    <location>
        <begin position="71"/>
        <end position="207"/>
    </location>
</feature>
<feature type="binding site" evidence="12">
    <location>
        <position position="118"/>
    </location>
    <ligand>
        <name>Mg(2+)</name>
        <dbReference type="ChEBI" id="CHEBI:18420"/>
        <label>2</label>
    </ligand>
</feature>
<name>A0AAX2GYR4_9FLAO</name>
<evidence type="ECO:0000256" key="5">
    <source>
        <dbReference type="ARBA" id="ARBA00017721"/>
    </source>
</evidence>
<keyword evidence="8 11" id="KW-0255">Endonuclease</keyword>
<reference evidence="15 17" key="2">
    <citation type="submission" date="2017-06" db="EMBL/GenBank/DDBJ databases">
        <authorList>
            <consortium name="Pathogen Informatics"/>
        </authorList>
    </citation>
    <scope>NUCLEOTIDE SEQUENCE [LARGE SCALE GENOMIC DNA]</scope>
    <source>
        <strain evidence="15 17">NCTC12947</strain>
    </source>
</reference>
<organism evidence="15 17">
    <name type="scientific">Capnocytophaga haemolytica</name>
    <dbReference type="NCBI Taxonomy" id="45243"/>
    <lineage>
        <taxon>Bacteria</taxon>
        <taxon>Pseudomonadati</taxon>
        <taxon>Bacteroidota</taxon>
        <taxon>Flavobacteriia</taxon>
        <taxon>Flavobacteriales</taxon>
        <taxon>Flavobacteriaceae</taxon>
        <taxon>Capnocytophaga</taxon>
    </lineage>
</organism>
<dbReference type="InterPro" id="IPR012337">
    <property type="entry name" value="RNaseH-like_sf"/>
</dbReference>
<keyword evidence="10 11" id="KW-0460">Magnesium</keyword>
<comment type="subcellular location">
    <subcellularLocation>
        <location evidence="11">Cytoplasm</location>
    </subcellularLocation>
</comment>
<keyword evidence="16" id="KW-1185">Reference proteome</keyword>
<dbReference type="RefSeq" id="WP_066428908.1">
    <property type="nucleotide sequence ID" value="NZ_CP014227.1"/>
</dbReference>
<dbReference type="Gene3D" id="3.30.420.10">
    <property type="entry name" value="Ribonuclease H-like superfamily/Ribonuclease H"/>
    <property type="match status" value="1"/>
</dbReference>
<feature type="binding site" evidence="12">
    <location>
        <position position="141"/>
    </location>
    <ligand>
        <name>Mg(2+)</name>
        <dbReference type="ChEBI" id="CHEBI:18420"/>
        <label>2</label>
    </ligand>
</feature>
<accession>A0AAX2GYR4</accession>
<evidence type="ECO:0000256" key="2">
    <source>
        <dbReference type="ARBA" id="ARBA00004065"/>
    </source>
</evidence>
<comment type="function">
    <text evidence="2 11">Endonuclease that specifically degrades the RNA of RNA-DNA hybrids.</text>
</comment>
<dbReference type="SUPFAM" id="SSF55658">
    <property type="entry name" value="L9 N-domain-like"/>
    <property type="match status" value="1"/>
</dbReference>
<keyword evidence="6 11" id="KW-0540">Nuclease</keyword>
<feature type="binding site" evidence="12">
    <location>
        <position position="80"/>
    </location>
    <ligand>
        <name>Mg(2+)</name>
        <dbReference type="ChEBI" id="CHEBI:18420"/>
        <label>1</label>
    </ligand>
</feature>
<keyword evidence="9 11" id="KW-0378">Hydrolase</keyword>
<dbReference type="GO" id="GO:0005737">
    <property type="term" value="C:cytoplasm"/>
    <property type="evidence" value="ECO:0007669"/>
    <property type="project" value="UniProtKB-SubCell"/>
</dbReference>
<dbReference type="GO" id="GO:0004523">
    <property type="term" value="F:RNA-DNA hybrid ribonuclease activity"/>
    <property type="evidence" value="ECO:0007669"/>
    <property type="project" value="UniProtKB-UniRule"/>
</dbReference>
<dbReference type="PIRSF" id="PIRSF037839">
    <property type="entry name" value="Ribonuclease_H"/>
    <property type="match status" value="1"/>
</dbReference>
<dbReference type="FunFam" id="3.40.970.10:FF:000002">
    <property type="entry name" value="Ribonuclease H"/>
    <property type="match status" value="1"/>
</dbReference>
<evidence type="ECO:0000256" key="8">
    <source>
        <dbReference type="ARBA" id="ARBA00022759"/>
    </source>
</evidence>
<gene>
    <name evidence="15" type="primary">rnhA</name>
    <name evidence="14" type="ORF">AXF12_05120</name>
    <name evidence="15" type="ORF">SAMEA44541418_00704</name>
</gene>
<dbReference type="InterPro" id="IPR017290">
    <property type="entry name" value="RNase_H_bac"/>
</dbReference>
<keyword evidence="11" id="KW-0963">Cytoplasm</keyword>
<evidence type="ECO:0000313" key="15">
    <source>
        <dbReference type="EMBL" id="SNV06206.1"/>
    </source>
</evidence>
<dbReference type="PROSITE" id="PS50879">
    <property type="entry name" value="RNASE_H_1"/>
    <property type="match status" value="1"/>
</dbReference>
<comment type="cofactor">
    <cofactor evidence="1">
        <name>Mg(2+)</name>
        <dbReference type="ChEBI" id="CHEBI:18420"/>
    </cofactor>
</comment>
<dbReference type="EC" id="3.1.26.4" evidence="4 11"/>
<evidence type="ECO:0000256" key="3">
    <source>
        <dbReference type="ARBA" id="ARBA00005300"/>
    </source>
</evidence>
<dbReference type="AlphaFoldDB" id="A0AAX2GYR4"/>
<dbReference type="GO" id="GO:0003676">
    <property type="term" value="F:nucleic acid binding"/>
    <property type="evidence" value="ECO:0007669"/>
    <property type="project" value="UniProtKB-UniRule"/>
</dbReference>
<dbReference type="Gene3D" id="3.40.970.10">
    <property type="entry name" value="Ribonuclease H1, N-terminal domain"/>
    <property type="match status" value="1"/>
</dbReference>
<evidence type="ECO:0000259" key="13">
    <source>
        <dbReference type="PROSITE" id="PS50879"/>
    </source>
</evidence>
<comment type="similarity">
    <text evidence="3 11">Belongs to the RNase H family.</text>
</comment>
<dbReference type="GO" id="GO:0046872">
    <property type="term" value="F:metal ion binding"/>
    <property type="evidence" value="ECO:0007669"/>
    <property type="project" value="UniProtKB-KW"/>
</dbReference>
<dbReference type="Pfam" id="PF00075">
    <property type="entry name" value="RNase_H"/>
    <property type="match status" value="1"/>
</dbReference>
<evidence type="ECO:0000256" key="4">
    <source>
        <dbReference type="ARBA" id="ARBA00012180"/>
    </source>
</evidence>
<dbReference type="EMBL" id="LT906449">
    <property type="protein sequence ID" value="SNV06206.1"/>
    <property type="molecule type" value="Genomic_DNA"/>
</dbReference>
<dbReference type="Proteomes" id="UP000065822">
    <property type="component" value="Chromosome"/>
</dbReference>
<evidence type="ECO:0000256" key="10">
    <source>
        <dbReference type="ARBA" id="ARBA00022842"/>
    </source>
</evidence>
<dbReference type="InterPro" id="IPR011320">
    <property type="entry name" value="RNase_H1_N"/>
</dbReference>
<dbReference type="Proteomes" id="UP000215539">
    <property type="component" value="Chromosome 1"/>
</dbReference>
<protein>
    <recommendedName>
        <fullName evidence="5 11">Ribonuclease H</fullName>
        <ecNumber evidence="4 11">3.1.26.4</ecNumber>
    </recommendedName>
</protein>
<dbReference type="KEGG" id="chg:AXF12_05120"/>
<dbReference type="InterPro" id="IPR036397">
    <property type="entry name" value="RNaseH_sf"/>
</dbReference>
<evidence type="ECO:0000256" key="6">
    <source>
        <dbReference type="ARBA" id="ARBA00022722"/>
    </source>
</evidence>
<evidence type="ECO:0000256" key="9">
    <source>
        <dbReference type="ARBA" id="ARBA00022801"/>
    </source>
</evidence>
<evidence type="ECO:0000313" key="14">
    <source>
        <dbReference type="EMBL" id="AMD84950.1"/>
    </source>
</evidence>
<comment type="cofactor">
    <cofactor evidence="12">
        <name>Mn(2+)</name>
        <dbReference type="ChEBI" id="CHEBI:29035"/>
    </cofactor>
    <cofactor evidence="12">
        <name>Mg(2+)</name>
        <dbReference type="ChEBI" id="CHEBI:18420"/>
    </cofactor>
    <text evidence="12">Binds 2 metal ions per subunit. Manganese or magnesium.</text>
</comment>
<dbReference type="SUPFAM" id="SSF53098">
    <property type="entry name" value="Ribonuclease H-like"/>
    <property type="match status" value="1"/>
</dbReference>
<keyword evidence="12" id="KW-0464">Manganese</keyword>
<evidence type="ECO:0000256" key="12">
    <source>
        <dbReference type="PIRSR" id="PIRSR037839-1"/>
    </source>
</evidence>
<evidence type="ECO:0000256" key="11">
    <source>
        <dbReference type="PIRNR" id="PIRNR037839"/>
    </source>
</evidence>
<feature type="binding site" evidence="12">
    <location>
        <position position="201"/>
    </location>
    <ligand>
        <name>Mg(2+)</name>
        <dbReference type="ChEBI" id="CHEBI:18420"/>
        <label>1</label>
    </ligand>
</feature>
<proteinExistence type="inferred from homology"/>
<dbReference type="InterPro" id="IPR009027">
    <property type="entry name" value="Ribosomal_bL9/RNase_H1_N"/>
</dbReference>
<sequence>MKYYVVWEGRDTGIFTRWADCKRAIDGYPKAKYKSFLTEETARRAFIEGYEAYWGKQIDETVEVHFNAPNQPLYPSIAVDGACQGNPGPMEYRGVDPKTRREIFRLPVMPEGTNNIAEFLAIVHALALLKQHKSTIPVYSDSAYAIKWVKDKVCKTNLTKNERNAPLFDLIDRALKWLNENTYPNPILKWETRLWGENPADFGRKGK</sequence>
<evidence type="ECO:0000313" key="17">
    <source>
        <dbReference type="Proteomes" id="UP000215539"/>
    </source>
</evidence>
<dbReference type="InterPro" id="IPR037056">
    <property type="entry name" value="RNase_H1_N_sf"/>
</dbReference>
<evidence type="ECO:0000256" key="7">
    <source>
        <dbReference type="ARBA" id="ARBA00022723"/>
    </source>
</evidence>
<evidence type="ECO:0000256" key="1">
    <source>
        <dbReference type="ARBA" id="ARBA00001946"/>
    </source>
</evidence>
<dbReference type="Pfam" id="PF01693">
    <property type="entry name" value="Cauli_VI"/>
    <property type="match status" value="1"/>
</dbReference>
<keyword evidence="7 11" id="KW-0479">Metal-binding</keyword>
<dbReference type="EMBL" id="CP014227">
    <property type="protein sequence ID" value="AMD84950.1"/>
    <property type="molecule type" value="Genomic_DNA"/>
</dbReference>
<comment type="catalytic activity">
    <reaction evidence="11">
        <text>Endonucleolytic cleavage to 5'-phosphomonoester.</text>
        <dbReference type="EC" id="3.1.26.4"/>
    </reaction>
</comment>
<reference evidence="14 16" key="1">
    <citation type="submission" date="2016-02" db="EMBL/GenBank/DDBJ databases">
        <authorList>
            <person name="Holder M.E."/>
            <person name="Ajami N.J."/>
            <person name="Petrosino J.F."/>
        </authorList>
    </citation>
    <scope>NUCLEOTIDE SEQUENCE [LARGE SCALE GENOMIC DNA]</scope>
    <source>
        <strain evidence="14 16">CCUG 32990</strain>
    </source>
</reference>
<dbReference type="InterPro" id="IPR002156">
    <property type="entry name" value="RNaseH_domain"/>
</dbReference>
<evidence type="ECO:0000313" key="16">
    <source>
        <dbReference type="Proteomes" id="UP000065822"/>
    </source>
</evidence>